<dbReference type="Proteomes" id="UP000504607">
    <property type="component" value="Unplaced"/>
</dbReference>
<dbReference type="PANTHER" id="PTHR48478">
    <property type="entry name" value="LECTIN-LIKE"/>
    <property type="match status" value="1"/>
</dbReference>
<dbReference type="AlphaFoldDB" id="A0A6I9SL59"/>
<name>A0A6I9SL59_ELAGV</name>
<organism evidence="1 2">
    <name type="scientific">Elaeis guineensis var. tenera</name>
    <name type="common">Oil palm</name>
    <dbReference type="NCBI Taxonomy" id="51953"/>
    <lineage>
        <taxon>Eukaryota</taxon>
        <taxon>Viridiplantae</taxon>
        <taxon>Streptophyta</taxon>
        <taxon>Embryophyta</taxon>
        <taxon>Tracheophyta</taxon>
        <taxon>Spermatophyta</taxon>
        <taxon>Magnoliopsida</taxon>
        <taxon>Liliopsida</taxon>
        <taxon>Arecaceae</taxon>
        <taxon>Arecoideae</taxon>
        <taxon>Cocoseae</taxon>
        <taxon>Elaeidinae</taxon>
        <taxon>Elaeis</taxon>
    </lineage>
</organism>
<dbReference type="RefSeq" id="XP_010941637.1">
    <property type="nucleotide sequence ID" value="XM_010943335.3"/>
</dbReference>
<dbReference type="Pfam" id="PF14299">
    <property type="entry name" value="PP2"/>
    <property type="match status" value="1"/>
</dbReference>
<dbReference type="InterPro" id="IPR025886">
    <property type="entry name" value="PP2-like"/>
</dbReference>
<proteinExistence type="predicted"/>
<sequence length="181" mass="19955">MAAEAPKELLSKLSGLEDGVLGRYWKKRDSSCIDHLVLYPRALEIAGGDDPTIWRWFWSGIRLPFDVEFAELKVGTYQLGVKGMLRMDQFTPGRNYNITFWLRMKDPAGFQPVVTVTLELPHSQPIVNHVPLIPGPGGWVKLNAGGFPAGGDGEIKFSLTNDDGIDWKKGLTVAAVFASIA</sequence>
<dbReference type="PANTHER" id="PTHR48478:SF1">
    <property type="entry name" value="LECTIN-LIKE"/>
    <property type="match status" value="1"/>
</dbReference>
<accession>A0A6I9SL59</accession>
<dbReference type="GeneID" id="105059863"/>
<evidence type="ECO:0000313" key="2">
    <source>
        <dbReference type="RefSeq" id="XP_010941637.1"/>
    </source>
</evidence>
<dbReference type="InParanoid" id="A0A6I9SL59"/>
<protein>
    <submittedName>
        <fullName evidence="2">Uncharacterized protein PHLOEM PROTEIN 2-LIKE A4</fullName>
    </submittedName>
</protein>
<dbReference type="InterPro" id="IPR052147">
    <property type="entry name" value="PP2-like/Lectin"/>
</dbReference>
<evidence type="ECO:0000313" key="1">
    <source>
        <dbReference type="Proteomes" id="UP000504607"/>
    </source>
</evidence>
<reference evidence="2" key="1">
    <citation type="submission" date="2025-08" db="UniProtKB">
        <authorList>
            <consortium name="RefSeq"/>
        </authorList>
    </citation>
    <scope>IDENTIFICATION</scope>
</reference>
<keyword evidence="1" id="KW-1185">Reference proteome</keyword>
<dbReference type="GO" id="GO:0030246">
    <property type="term" value="F:carbohydrate binding"/>
    <property type="evidence" value="ECO:0007669"/>
    <property type="project" value="InterPro"/>
</dbReference>
<dbReference type="KEGG" id="egu:105059863"/>
<gene>
    <name evidence="2" type="primary">LOC105059863</name>
</gene>